<dbReference type="Gene3D" id="3.30.110.40">
    <property type="entry name" value="TusA-like domain"/>
    <property type="match status" value="1"/>
</dbReference>
<dbReference type="SUPFAM" id="SSF64307">
    <property type="entry name" value="SirA-like"/>
    <property type="match status" value="1"/>
</dbReference>
<dbReference type="PROSITE" id="PS01148">
    <property type="entry name" value="UPF0033"/>
    <property type="match status" value="1"/>
</dbReference>
<name>A0A0G8EI66_BACCE</name>
<dbReference type="CDD" id="cd00158">
    <property type="entry name" value="RHOD"/>
    <property type="match status" value="1"/>
</dbReference>
<dbReference type="InterPro" id="IPR036868">
    <property type="entry name" value="TusA-like_sf"/>
</dbReference>
<dbReference type="InterPro" id="IPR001455">
    <property type="entry name" value="TusA-like"/>
</dbReference>
<dbReference type="PROSITE" id="PS50206">
    <property type="entry name" value="RHODANESE_3"/>
    <property type="match status" value="1"/>
</dbReference>
<comment type="similarity">
    <text evidence="1">Belongs to the sulfur carrier protein TusA family.</text>
</comment>
<dbReference type="Pfam" id="PF00581">
    <property type="entry name" value="Rhodanese"/>
    <property type="match status" value="1"/>
</dbReference>
<evidence type="ECO:0000313" key="4">
    <source>
        <dbReference type="Proteomes" id="UP000035214"/>
    </source>
</evidence>
<dbReference type="Proteomes" id="UP000035214">
    <property type="component" value="Unassembled WGS sequence"/>
</dbReference>
<evidence type="ECO:0000259" key="2">
    <source>
        <dbReference type="PROSITE" id="PS50206"/>
    </source>
</evidence>
<organism evidence="3 4">
    <name type="scientific">Bacillus cereus</name>
    <dbReference type="NCBI Taxonomy" id="1396"/>
    <lineage>
        <taxon>Bacteria</taxon>
        <taxon>Bacillati</taxon>
        <taxon>Bacillota</taxon>
        <taxon>Bacilli</taxon>
        <taxon>Bacillales</taxon>
        <taxon>Bacillaceae</taxon>
        <taxon>Bacillus</taxon>
        <taxon>Bacillus cereus group</taxon>
    </lineage>
</organism>
<dbReference type="Gene3D" id="3.40.250.10">
    <property type="entry name" value="Rhodanese-like domain"/>
    <property type="match status" value="1"/>
</dbReference>
<feature type="domain" description="Rhodanese" evidence="2">
    <location>
        <begin position="103"/>
        <end position="185"/>
    </location>
</feature>
<comment type="caution">
    <text evidence="3">The sequence shown here is derived from an EMBL/GenBank/DDBJ whole genome shotgun (WGS) entry which is preliminary data.</text>
</comment>
<dbReference type="PANTHER" id="PTHR33279:SF6">
    <property type="entry name" value="SULFUR CARRIER PROTEIN YEDF-RELATED"/>
    <property type="match status" value="1"/>
</dbReference>
<proteinExistence type="inferred from homology"/>
<dbReference type="InterPro" id="IPR036873">
    <property type="entry name" value="Rhodanese-like_dom_sf"/>
</dbReference>
<accession>A0A0G8EI66</accession>
<gene>
    <name evidence="3" type="ORF">B4077_0755</name>
</gene>
<dbReference type="SUPFAM" id="SSF52821">
    <property type="entry name" value="Rhodanese/Cell cycle control phosphatase"/>
    <property type="match status" value="1"/>
</dbReference>
<dbReference type="InterPro" id="IPR001763">
    <property type="entry name" value="Rhodanese-like_dom"/>
</dbReference>
<evidence type="ECO:0000256" key="1">
    <source>
        <dbReference type="ARBA" id="ARBA00008984"/>
    </source>
</evidence>
<reference evidence="3 4" key="1">
    <citation type="submission" date="2015-04" db="EMBL/GenBank/DDBJ databases">
        <title>Draft Genome Sequences of Eight Spore-Forming Food Isolates of Bacillus cereus Genome sequencing.</title>
        <authorList>
            <person name="Krawcyk A.O."/>
            <person name="de Jong A."/>
            <person name="Eijlander R.T."/>
            <person name="Berendsen E.M."/>
            <person name="Holsappel S."/>
            <person name="Wells-Bennik M."/>
            <person name="Kuipers O.P."/>
        </authorList>
    </citation>
    <scope>NUCLEOTIDE SEQUENCE [LARGE SCALE GENOMIC DNA]</scope>
    <source>
        <strain evidence="3 4">B4077</strain>
    </source>
</reference>
<sequence length="186" mass="20515">MSIKVDMSLDCKGLACPMPIVKTKKAMEGLTSGQVIEVQATDKGSTVDIQSWASKVGHQYIGTKHEGDVLMHYVRKANEHEMNEIVKYPHTITNSELEEILLSGEECIVVDVREAAEFVFGHIPSAVSVPLGELDSAVLDQTKQIYVVCRTGNRSDVACHMLKEKGYANVKNVIPGMLEWQGNVEK</sequence>
<protein>
    <recommendedName>
        <fullName evidence="2">Rhodanese domain-containing protein</fullName>
    </recommendedName>
</protein>
<dbReference type="CDD" id="cd00291">
    <property type="entry name" value="SirA_YedF_YeeD"/>
    <property type="match status" value="1"/>
</dbReference>
<evidence type="ECO:0000313" key="3">
    <source>
        <dbReference type="EMBL" id="KLA23187.1"/>
    </source>
</evidence>
<dbReference type="Pfam" id="PF01206">
    <property type="entry name" value="TusA"/>
    <property type="match status" value="1"/>
</dbReference>
<dbReference type="EMBL" id="LCYI01000056">
    <property type="protein sequence ID" value="KLA23187.1"/>
    <property type="molecule type" value="Genomic_DNA"/>
</dbReference>
<dbReference type="PATRIC" id="fig|1396.428.peg.2230"/>
<dbReference type="SMART" id="SM00450">
    <property type="entry name" value="RHOD"/>
    <property type="match status" value="1"/>
</dbReference>
<dbReference type="AlphaFoldDB" id="A0A0G8EI66"/>
<dbReference type="PANTHER" id="PTHR33279">
    <property type="entry name" value="SULFUR CARRIER PROTEIN YEDF-RELATED"/>
    <property type="match status" value="1"/>
</dbReference>